<protein>
    <submittedName>
        <fullName evidence="2">Uncharacterized protein</fullName>
    </submittedName>
</protein>
<comment type="caution">
    <text evidence="2">The sequence shown here is derived from an EMBL/GenBank/DDBJ whole genome shotgun (WGS) entry which is preliminary data.</text>
</comment>
<name>U1PWJ0_9ACTO</name>
<evidence type="ECO:0000313" key="3">
    <source>
        <dbReference type="Proteomes" id="UP000016481"/>
    </source>
</evidence>
<feature type="transmembrane region" description="Helical" evidence="1">
    <location>
        <begin position="61"/>
        <end position="80"/>
    </location>
</feature>
<dbReference type="AlphaFoldDB" id="U1PWJ0"/>
<dbReference type="EMBL" id="AWSC01000061">
    <property type="protein sequence ID" value="ERH14811.1"/>
    <property type="molecule type" value="Genomic_DNA"/>
</dbReference>
<proteinExistence type="predicted"/>
<evidence type="ECO:0000313" key="2">
    <source>
        <dbReference type="EMBL" id="ERH14811.1"/>
    </source>
</evidence>
<keyword evidence="1" id="KW-0472">Membrane</keyword>
<feature type="transmembrane region" description="Helical" evidence="1">
    <location>
        <begin position="101"/>
        <end position="121"/>
    </location>
</feature>
<gene>
    <name evidence="2" type="ORF">HMPREF1978_01504</name>
</gene>
<reference evidence="2 3" key="1">
    <citation type="submission" date="2013-08" db="EMBL/GenBank/DDBJ databases">
        <authorList>
            <person name="Weinstock G."/>
            <person name="Sodergren E."/>
            <person name="Wylie T."/>
            <person name="Fulton L."/>
            <person name="Fulton R."/>
            <person name="Fronick C."/>
            <person name="O'Laughlin M."/>
            <person name="Godfrey J."/>
            <person name="Miner T."/>
            <person name="Herter B."/>
            <person name="Appelbaum E."/>
            <person name="Cordes M."/>
            <person name="Lek S."/>
            <person name="Wollam A."/>
            <person name="Pepin K.H."/>
            <person name="Palsikar V.B."/>
            <person name="Mitreva M."/>
            <person name="Wilson R.K."/>
        </authorList>
    </citation>
    <scope>NUCLEOTIDE SEQUENCE [LARGE SCALE GENOMIC DNA]</scope>
    <source>
        <strain evidence="2 3">F0530</strain>
    </source>
</reference>
<feature type="transmembrane region" description="Helical" evidence="1">
    <location>
        <begin position="18"/>
        <end position="35"/>
    </location>
</feature>
<keyword evidence="1" id="KW-1133">Transmembrane helix</keyword>
<keyword evidence="1" id="KW-0812">Transmembrane</keyword>
<accession>U1PWJ0</accession>
<dbReference type="Proteomes" id="UP000016481">
    <property type="component" value="Unassembled WGS sequence"/>
</dbReference>
<organism evidence="2 3">
    <name type="scientific">Actinomyces graevenitzii F0530</name>
    <dbReference type="NCBI Taxonomy" id="1321817"/>
    <lineage>
        <taxon>Bacteria</taxon>
        <taxon>Bacillati</taxon>
        <taxon>Actinomycetota</taxon>
        <taxon>Actinomycetes</taxon>
        <taxon>Actinomycetales</taxon>
        <taxon>Actinomycetaceae</taxon>
        <taxon>Actinomyces</taxon>
    </lineage>
</organism>
<evidence type="ECO:0000256" key="1">
    <source>
        <dbReference type="SAM" id="Phobius"/>
    </source>
</evidence>
<dbReference type="HOGENOM" id="CLU_1933496_0_0_11"/>
<sequence>MKKLITSIGDIQGLIRRVFWWAGLVLLLPVSYGWFSDLPIRIFRRYPYPVEFVSDVWVDRMLFVTNLGLLCWLVVAFMNACRVLTLAEVSRPSAETVVRRFVVVAVTVIVLILSLVAAYILSIDVSNIPE</sequence>